<comment type="caution">
    <text evidence="1">The sequence shown here is derived from an EMBL/GenBank/DDBJ whole genome shotgun (WGS) entry which is preliminary data.</text>
</comment>
<keyword evidence="2" id="KW-1185">Reference proteome</keyword>
<evidence type="ECO:0000313" key="1">
    <source>
        <dbReference type="EMBL" id="TDC86619.1"/>
    </source>
</evidence>
<dbReference type="OrthoDB" id="3470137at2"/>
<dbReference type="EMBL" id="SMKV01000076">
    <property type="protein sequence ID" value="TDC86619.1"/>
    <property type="molecule type" value="Genomic_DNA"/>
</dbReference>
<accession>A0A4R4UIG4</accession>
<sequence>MTQAKNTRNGRNAARKGNEREAWDRMGLRRVRDDVRRDLECAVQSYGEVQQYFLRHPCKRLQQRLIPLADAEGNVIVVSVMWASMRSRSDAAGLKRVEDEYGTGDVIPVGTQLLEFGGIRFTAQHYDSDQKGSMLVIAEAEPVRGNPSDELLDGAASVAVLFPRP</sequence>
<evidence type="ECO:0000313" key="2">
    <source>
        <dbReference type="Proteomes" id="UP000294744"/>
    </source>
</evidence>
<name>A0A4R4UIG4_9PSEU</name>
<protein>
    <submittedName>
        <fullName evidence="1">Uncharacterized protein</fullName>
    </submittedName>
</protein>
<organism evidence="1 2">
    <name type="scientific">Saccharopolyspora aridisoli</name>
    <dbReference type="NCBI Taxonomy" id="2530385"/>
    <lineage>
        <taxon>Bacteria</taxon>
        <taxon>Bacillati</taxon>
        <taxon>Actinomycetota</taxon>
        <taxon>Actinomycetes</taxon>
        <taxon>Pseudonocardiales</taxon>
        <taxon>Pseudonocardiaceae</taxon>
        <taxon>Saccharopolyspora</taxon>
    </lineage>
</organism>
<reference evidence="1 2" key="1">
    <citation type="submission" date="2019-03" db="EMBL/GenBank/DDBJ databases">
        <title>Draft genome sequences of novel Actinobacteria.</title>
        <authorList>
            <person name="Sahin N."/>
            <person name="Ay H."/>
            <person name="Saygin H."/>
        </authorList>
    </citation>
    <scope>NUCLEOTIDE SEQUENCE [LARGE SCALE GENOMIC DNA]</scope>
    <source>
        <strain evidence="1 2">16K404</strain>
    </source>
</reference>
<gene>
    <name evidence="1" type="ORF">E1161_26905</name>
</gene>
<dbReference type="AlphaFoldDB" id="A0A4R4UIG4"/>
<proteinExistence type="predicted"/>
<dbReference type="Proteomes" id="UP000294744">
    <property type="component" value="Unassembled WGS sequence"/>
</dbReference>